<gene>
    <name evidence="2" type="ORF">IM532_12640</name>
</gene>
<protein>
    <submittedName>
        <fullName evidence="2">Uncharacterized protein</fullName>
    </submittedName>
</protein>
<keyword evidence="1" id="KW-1133">Transmembrane helix</keyword>
<dbReference type="AlphaFoldDB" id="A0A8J7G7J8"/>
<sequence length="115" mass="13354">MKNKWFLRVSILLNIVFIFGYLFNSLNSPSNELGRIKKDLKIGFFKGDSTFFYLPKGLTVKNKSERGLSAIGQFENSRFEIVITSDEDLVDYDMPKDSLFSFDNYYSADILRLIK</sequence>
<name>A0A8J7G7J8_9FLAO</name>
<dbReference type="EMBL" id="JADGIK010000012">
    <property type="protein sequence ID" value="MBF0598277.1"/>
    <property type="molecule type" value="Genomic_DNA"/>
</dbReference>
<proteinExistence type="predicted"/>
<evidence type="ECO:0000313" key="2">
    <source>
        <dbReference type="EMBL" id="MBF0598277.1"/>
    </source>
</evidence>
<reference evidence="2" key="1">
    <citation type="submission" date="2020-10" db="EMBL/GenBank/DDBJ databases">
        <authorList>
            <person name="Lu T."/>
            <person name="Wang Q."/>
            <person name="Han X."/>
        </authorList>
    </citation>
    <scope>NUCLEOTIDE SEQUENCE</scope>
    <source>
        <strain evidence="2">WQ 117</strain>
    </source>
</reference>
<keyword evidence="3" id="KW-1185">Reference proteome</keyword>
<organism evidence="2 3">
    <name type="scientific">Faecalibacter rhinopitheci</name>
    <dbReference type="NCBI Taxonomy" id="2779678"/>
    <lineage>
        <taxon>Bacteria</taxon>
        <taxon>Pseudomonadati</taxon>
        <taxon>Bacteroidota</taxon>
        <taxon>Flavobacteriia</taxon>
        <taxon>Flavobacteriales</taxon>
        <taxon>Weeksellaceae</taxon>
        <taxon>Faecalibacter</taxon>
    </lineage>
</organism>
<feature type="transmembrane region" description="Helical" evidence="1">
    <location>
        <begin position="5"/>
        <end position="23"/>
    </location>
</feature>
<keyword evidence="1" id="KW-0472">Membrane</keyword>
<evidence type="ECO:0000313" key="3">
    <source>
        <dbReference type="Proteomes" id="UP000608754"/>
    </source>
</evidence>
<dbReference type="Proteomes" id="UP000608754">
    <property type="component" value="Unassembled WGS sequence"/>
</dbReference>
<accession>A0A8J7G7J8</accession>
<keyword evidence="1" id="KW-0812">Transmembrane</keyword>
<evidence type="ECO:0000256" key="1">
    <source>
        <dbReference type="SAM" id="Phobius"/>
    </source>
</evidence>
<comment type="caution">
    <text evidence="2">The sequence shown here is derived from an EMBL/GenBank/DDBJ whole genome shotgun (WGS) entry which is preliminary data.</text>
</comment>
<dbReference type="RefSeq" id="WP_194183863.1">
    <property type="nucleotide sequence ID" value="NZ_JADGIK010000012.1"/>
</dbReference>